<proteinExistence type="predicted"/>
<dbReference type="KEGG" id="btp:D805_1828"/>
<accession>M4REZ7</accession>
<name>M4REZ7_9BIFI</name>
<dbReference type="AlphaFoldDB" id="M4REZ7"/>
<keyword evidence="2" id="KW-1185">Reference proteome</keyword>
<evidence type="ECO:0000313" key="1">
    <source>
        <dbReference type="EMBL" id="AGH42095.1"/>
    </source>
</evidence>
<dbReference type="PATRIC" id="fig|1254439.12.peg.1821"/>
<dbReference type="Proteomes" id="UP000011835">
    <property type="component" value="Chromosome"/>
</dbReference>
<dbReference type="HOGENOM" id="CLU_3213064_0_0_11"/>
<organism evidence="1 2">
    <name type="scientific">Bifidobacterium thermophilum RBL67</name>
    <dbReference type="NCBI Taxonomy" id="1254439"/>
    <lineage>
        <taxon>Bacteria</taxon>
        <taxon>Bacillati</taxon>
        <taxon>Actinomycetota</taxon>
        <taxon>Actinomycetes</taxon>
        <taxon>Bifidobacteriales</taxon>
        <taxon>Bifidobacteriaceae</taxon>
        <taxon>Bifidobacterium</taxon>
    </lineage>
</organism>
<reference evidence="1 2" key="1">
    <citation type="journal article" date="2013" name="Genome Announc.">
        <title>Complete Genome Sequence of the Probiotic Bifidobacterium thermophilum Strain RBL67.</title>
        <authorList>
            <person name="Jans C."/>
            <person name="Lacroix C."/>
            <person name="Follador R."/>
            <person name="Stevens M.J."/>
        </authorList>
    </citation>
    <scope>NUCLEOTIDE SEQUENCE [LARGE SCALE GENOMIC DNA]</scope>
    <source>
        <strain evidence="1 2">RBL67</strain>
    </source>
</reference>
<gene>
    <name evidence="1" type="ORF">D805_1828</name>
</gene>
<sequence>MPGDAGVAGTTAQRLQHNTVRDARAEFAEMTPVMFILGSTPCSS</sequence>
<evidence type="ECO:0000313" key="2">
    <source>
        <dbReference type="Proteomes" id="UP000011835"/>
    </source>
</evidence>
<protein>
    <submittedName>
        <fullName evidence="1">Uncharacterized protein</fullName>
    </submittedName>
</protein>
<dbReference type="EMBL" id="CP004346">
    <property type="protein sequence ID" value="AGH42095.1"/>
    <property type="molecule type" value="Genomic_DNA"/>
</dbReference>